<keyword evidence="3" id="KW-1185">Reference proteome</keyword>
<name>A0A9W6HU33_9MICO</name>
<reference evidence="2" key="1">
    <citation type="journal article" date="2014" name="Int. J. Syst. Evol. Microbiol.">
        <title>Complete genome sequence of Corynebacterium casei LMG S-19264T (=DSM 44701T), isolated from a smear-ripened cheese.</title>
        <authorList>
            <consortium name="US DOE Joint Genome Institute (JGI-PGF)"/>
            <person name="Walter F."/>
            <person name="Albersmeier A."/>
            <person name="Kalinowski J."/>
            <person name="Ruckert C."/>
        </authorList>
    </citation>
    <scope>NUCLEOTIDE SEQUENCE</scope>
    <source>
        <strain evidence="2">VKM Ac-1958</strain>
    </source>
</reference>
<organism evidence="2 3">
    <name type="scientific">Microbacterium keratanolyticum</name>
    <dbReference type="NCBI Taxonomy" id="67574"/>
    <lineage>
        <taxon>Bacteria</taxon>
        <taxon>Bacillati</taxon>
        <taxon>Actinomycetota</taxon>
        <taxon>Actinomycetes</taxon>
        <taxon>Micrococcales</taxon>
        <taxon>Microbacteriaceae</taxon>
        <taxon>Microbacterium</taxon>
    </lineage>
</organism>
<dbReference type="AlphaFoldDB" id="A0A9W6HU33"/>
<dbReference type="GO" id="GO:0005737">
    <property type="term" value="C:cytoplasm"/>
    <property type="evidence" value="ECO:0007669"/>
    <property type="project" value="TreeGrafter"/>
</dbReference>
<dbReference type="GO" id="GO:1990189">
    <property type="term" value="F:protein N-terminal-serine acetyltransferase activity"/>
    <property type="evidence" value="ECO:0007669"/>
    <property type="project" value="TreeGrafter"/>
</dbReference>
<dbReference type="Proteomes" id="UP001142325">
    <property type="component" value="Unassembled WGS sequence"/>
</dbReference>
<gene>
    <name evidence="2" type="ORF">GCM10017596_20950</name>
</gene>
<dbReference type="SUPFAM" id="SSF55729">
    <property type="entry name" value="Acyl-CoA N-acyltransferases (Nat)"/>
    <property type="match status" value="1"/>
</dbReference>
<evidence type="ECO:0000313" key="3">
    <source>
        <dbReference type="Proteomes" id="UP001142325"/>
    </source>
</evidence>
<proteinExistence type="predicted"/>
<sequence>MKLEDVWPLFGLEIATPRLTLRPVRDEDLPELAQAALAGVHAPERTPFSVPWTDAAPEDLPRNLAAFQWSLRSRMSPQHWTVAFAVHFEGRVVGSQDLSAYDFANRRTVNTGSWLAASAQGRGLGTEMRAALLLFAFDILGAEWAESGAASWNGASLRVSEKLGYELNGVTRVSPRHGEPVDEQKVRLNRARFVRPDWRIGTRGVEPALAQLGITSDD</sequence>
<feature type="domain" description="N-acetyltransferase" evidence="1">
    <location>
        <begin position="19"/>
        <end position="187"/>
    </location>
</feature>
<dbReference type="PANTHER" id="PTHR43441">
    <property type="entry name" value="RIBOSOMAL-PROTEIN-SERINE ACETYLTRANSFERASE"/>
    <property type="match status" value="1"/>
</dbReference>
<dbReference type="InterPro" id="IPR000182">
    <property type="entry name" value="GNAT_dom"/>
</dbReference>
<dbReference type="PROSITE" id="PS51186">
    <property type="entry name" value="GNAT"/>
    <property type="match status" value="1"/>
</dbReference>
<dbReference type="RefSeq" id="WP_204939928.1">
    <property type="nucleotide sequence ID" value="NZ_BAAAUM010000002.1"/>
</dbReference>
<dbReference type="Gene3D" id="3.40.630.30">
    <property type="match status" value="1"/>
</dbReference>
<dbReference type="InterPro" id="IPR016181">
    <property type="entry name" value="Acyl_CoA_acyltransferase"/>
</dbReference>
<dbReference type="Pfam" id="PF13302">
    <property type="entry name" value="Acetyltransf_3"/>
    <property type="match status" value="1"/>
</dbReference>
<comment type="caution">
    <text evidence="2">The sequence shown here is derived from an EMBL/GenBank/DDBJ whole genome shotgun (WGS) entry which is preliminary data.</text>
</comment>
<dbReference type="GO" id="GO:0008999">
    <property type="term" value="F:protein-N-terminal-alanine acetyltransferase activity"/>
    <property type="evidence" value="ECO:0007669"/>
    <property type="project" value="TreeGrafter"/>
</dbReference>
<keyword evidence="2" id="KW-0808">Transferase</keyword>
<accession>A0A9W6HU33</accession>
<dbReference type="InterPro" id="IPR051908">
    <property type="entry name" value="Ribosomal_N-acetyltransferase"/>
</dbReference>
<dbReference type="PANTHER" id="PTHR43441:SF11">
    <property type="entry name" value="RIBOSOMAL-PROTEIN-SERINE ACETYLTRANSFERASE"/>
    <property type="match status" value="1"/>
</dbReference>
<reference evidence="2" key="2">
    <citation type="submission" date="2023-01" db="EMBL/GenBank/DDBJ databases">
        <authorList>
            <person name="Sun Q."/>
            <person name="Evtushenko L."/>
        </authorList>
    </citation>
    <scope>NUCLEOTIDE SEQUENCE</scope>
    <source>
        <strain evidence="2">VKM Ac-1958</strain>
    </source>
</reference>
<protein>
    <submittedName>
        <fullName evidence="2">Succinyl-CoA transferase</fullName>
    </submittedName>
</protein>
<dbReference type="EMBL" id="BSET01000002">
    <property type="protein sequence ID" value="GLK02380.1"/>
    <property type="molecule type" value="Genomic_DNA"/>
</dbReference>
<evidence type="ECO:0000259" key="1">
    <source>
        <dbReference type="PROSITE" id="PS51186"/>
    </source>
</evidence>
<evidence type="ECO:0000313" key="2">
    <source>
        <dbReference type="EMBL" id="GLK02380.1"/>
    </source>
</evidence>